<dbReference type="EMBL" id="UOEU01001074">
    <property type="protein sequence ID" value="VAW43389.1"/>
    <property type="molecule type" value="Genomic_DNA"/>
</dbReference>
<sequence>MLKTRFEWTIVLLLAILLGPAWIVLSREPLAQASGPITLTEAPIVGHPAPDFTLQTAVGQTVTLSEIVAGAGATGQPVVLNFWASWCAPCRIEMPNFQKASVQFNGRTAFIGINQGEDSQTITEFGNEFGVTYPLLVDQDNAVNRLYEVRSLPTTLFIDQNGIVREVVIGIISEAVLQDRIGSLLAEANTQ</sequence>
<dbReference type="Pfam" id="PF00578">
    <property type="entry name" value="AhpC-TSA"/>
    <property type="match status" value="1"/>
</dbReference>
<name>A0A3B0W267_9ZZZZ</name>
<dbReference type="InterPro" id="IPR036249">
    <property type="entry name" value="Thioredoxin-like_sf"/>
</dbReference>
<dbReference type="PROSITE" id="PS00194">
    <property type="entry name" value="THIOREDOXIN_1"/>
    <property type="match status" value="1"/>
</dbReference>
<feature type="domain" description="Thioredoxin" evidence="1">
    <location>
        <begin position="43"/>
        <end position="186"/>
    </location>
</feature>
<dbReference type="SUPFAM" id="SSF52833">
    <property type="entry name" value="Thioredoxin-like"/>
    <property type="match status" value="1"/>
</dbReference>
<dbReference type="CDD" id="cd02966">
    <property type="entry name" value="TlpA_like_family"/>
    <property type="match status" value="1"/>
</dbReference>
<dbReference type="InterPro" id="IPR050553">
    <property type="entry name" value="Thioredoxin_ResA/DsbE_sf"/>
</dbReference>
<dbReference type="AlphaFoldDB" id="A0A3B0W267"/>
<dbReference type="GO" id="GO:0016209">
    <property type="term" value="F:antioxidant activity"/>
    <property type="evidence" value="ECO:0007669"/>
    <property type="project" value="InterPro"/>
</dbReference>
<dbReference type="GO" id="GO:0016491">
    <property type="term" value="F:oxidoreductase activity"/>
    <property type="evidence" value="ECO:0007669"/>
    <property type="project" value="InterPro"/>
</dbReference>
<reference evidence="2" key="1">
    <citation type="submission" date="2018-06" db="EMBL/GenBank/DDBJ databases">
        <authorList>
            <person name="Zhirakovskaya E."/>
        </authorList>
    </citation>
    <scope>NUCLEOTIDE SEQUENCE</scope>
</reference>
<dbReference type="PANTHER" id="PTHR42852">
    <property type="entry name" value="THIOL:DISULFIDE INTERCHANGE PROTEIN DSBE"/>
    <property type="match status" value="1"/>
</dbReference>
<organism evidence="2">
    <name type="scientific">hydrothermal vent metagenome</name>
    <dbReference type="NCBI Taxonomy" id="652676"/>
    <lineage>
        <taxon>unclassified sequences</taxon>
        <taxon>metagenomes</taxon>
        <taxon>ecological metagenomes</taxon>
    </lineage>
</organism>
<dbReference type="InterPro" id="IPR013766">
    <property type="entry name" value="Thioredoxin_domain"/>
</dbReference>
<dbReference type="Gene3D" id="3.40.30.10">
    <property type="entry name" value="Glutaredoxin"/>
    <property type="match status" value="1"/>
</dbReference>
<protein>
    <recommendedName>
        <fullName evidence="1">Thioredoxin domain-containing protein</fullName>
    </recommendedName>
</protein>
<evidence type="ECO:0000259" key="1">
    <source>
        <dbReference type="PROSITE" id="PS51352"/>
    </source>
</evidence>
<dbReference type="PROSITE" id="PS51352">
    <property type="entry name" value="THIOREDOXIN_2"/>
    <property type="match status" value="1"/>
</dbReference>
<dbReference type="InterPro" id="IPR017937">
    <property type="entry name" value="Thioredoxin_CS"/>
</dbReference>
<dbReference type="InterPro" id="IPR000866">
    <property type="entry name" value="AhpC/TSA"/>
</dbReference>
<evidence type="ECO:0000313" key="2">
    <source>
        <dbReference type="EMBL" id="VAW43389.1"/>
    </source>
</evidence>
<dbReference type="PANTHER" id="PTHR42852:SF17">
    <property type="entry name" value="THIOREDOXIN-LIKE PROTEIN HI_1115"/>
    <property type="match status" value="1"/>
</dbReference>
<gene>
    <name evidence="2" type="ORF">MNBD_CHLOROFLEXI01-5334</name>
</gene>
<proteinExistence type="predicted"/>
<accession>A0A3B0W267</accession>